<reference evidence="1" key="1">
    <citation type="journal article" date="2020" name="Stud. Mycol.">
        <title>101 Dothideomycetes genomes: a test case for predicting lifestyles and emergence of pathogens.</title>
        <authorList>
            <person name="Haridas S."/>
            <person name="Albert R."/>
            <person name="Binder M."/>
            <person name="Bloem J."/>
            <person name="Labutti K."/>
            <person name="Salamov A."/>
            <person name="Andreopoulos B."/>
            <person name="Baker S."/>
            <person name="Barry K."/>
            <person name="Bills G."/>
            <person name="Bluhm B."/>
            <person name="Cannon C."/>
            <person name="Castanera R."/>
            <person name="Culley D."/>
            <person name="Daum C."/>
            <person name="Ezra D."/>
            <person name="Gonzalez J."/>
            <person name="Henrissat B."/>
            <person name="Kuo A."/>
            <person name="Liang C."/>
            <person name="Lipzen A."/>
            <person name="Lutzoni F."/>
            <person name="Magnuson J."/>
            <person name="Mondo S."/>
            <person name="Nolan M."/>
            <person name="Ohm R."/>
            <person name="Pangilinan J."/>
            <person name="Park H.-J."/>
            <person name="Ramirez L."/>
            <person name="Alfaro M."/>
            <person name="Sun H."/>
            <person name="Tritt A."/>
            <person name="Yoshinaga Y."/>
            <person name="Zwiers L.-H."/>
            <person name="Turgeon B."/>
            <person name="Goodwin S."/>
            <person name="Spatafora J."/>
            <person name="Crous P."/>
            <person name="Grigoriev I."/>
        </authorList>
    </citation>
    <scope>NUCLEOTIDE SEQUENCE</scope>
    <source>
        <strain evidence="1">CBS 122367</strain>
    </source>
</reference>
<dbReference type="OrthoDB" id="2999773at2759"/>
<evidence type="ECO:0000313" key="2">
    <source>
        <dbReference type="Proteomes" id="UP000799291"/>
    </source>
</evidence>
<sequence length="150" mass="16840">MARVIYLAVFTNRTKPANWSIWIPTRGQGSKGKMINVTGNPATGFYLQFKRNYDFDFTKTKHQIIELGQIHDQYVTDLDPALPSTVDTTARDRLESVATTVPPPPKSANPFDTAAPNCQNWIFDFIEKLIADSVIDSSVRTILQNAPRVI</sequence>
<keyword evidence="2" id="KW-1185">Reference proteome</keyword>
<name>A0A6G1JJJ9_9PLEO</name>
<gene>
    <name evidence="1" type="ORF">K458DRAFT_413135</name>
</gene>
<organism evidence="1 2">
    <name type="scientific">Lentithecium fluviatile CBS 122367</name>
    <dbReference type="NCBI Taxonomy" id="1168545"/>
    <lineage>
        <taxon>Eukaryota</taxon>
        <taxon>Fungi</taxon>
        <taxon>Dikarya</taxon>
        <taxon>Ascomycota</taxon>
        <taxon>Pezizomycotina</taxon>
        <taxon>Dothideomycetes</taxon>
        <taxon>Pleosporomycetidae</taxon>
        <taxon>Pleosporales</taxon>
        <taxon>Massarineae</taxon>
        <taxon>Lentitheciaceae</taxon>
        <taxon>Lentithecium</taxon>
    </lineage>
</organism>
<dbReference type="AlphaFoldDB" id="A0A6G1JJJ9"/>
<dbReference type="InterPro" id="IPR046670">
    <property type="entry name" value="DUF6540"/>
</dbReference>
<dbReference type="Pfam" id="PF20174">
    <property type="entry name" value="DUF6540"/>
    <property type="match status" value="1"/>
</dbReference>
<dbReference type="EMBL" id="MU005571">
    <property type="protein sequence ID" value="KAF2690335.1"/>
    <property type="molecule type" value="Genomic_DNA"/>
</dbReference>
<accession>A0A6G1JJJ9</accession>
<proteinExistence type="predicted"/>
<protein>
    <submittedName>
        <fullName evidence="1">Uncharacterized protein</fullName>
    </submittedName>
</protein>
<dbReference type="Proteomes" id="UP000799291">
    <property type="component" value="Unassembled WGS sequence"/>
</dbReference>
<evidence type="ECO:0000313" key="1">
    <source>
        <dbReference type="EMBL" id="KAF2690335.1"/>
    </source>
</evidence>